<keyword evidence="2" id="KW-0479">Metal-binding</keyword>
<dbReference type="InterPro" id="IPR024087">
    <property type="entry name" value="Creatininase-like_sf"/>
</dbReference>
<sequence length="260" mass="27995">MTPRSAGPHLCDLSSAEVLAATTGRTVVWPVGSVEQHGPHLPLSVDTVLADAFARQIAHELNALTLPVQSIAARSLPQSGGGLAFPGTVHVRGRSLLAFLEDALESLCALPWHRLLVVNGHFENEPFLFEALDEVGRRPVAAGKEFLALSWWSLVDPDWLAGRVPLFPGWHAEHAGITETSLMLYLRPDLVSAARPDHADPPRPGVYLHPVDVRRTTNQGVLSSTSHATADLGKDLFWHVVAAAVALVSEGNGLLREETP</sequence>
<dbReference type="GO" id="GO:0046872">
    <property type="term" value="F:metal ion binding"/>
    <property type="evidence" value="ECO:0007669"/>
    <property type="project" value="UniProtKB-KW"/>
</dbReference>
<evidence type="ECO:0000256" key="4">
    <source>
        <dbReference type="ARBA" id="ARBA00022833"/>
    </source>
</evidence>
<dbReference type="STRING" id="68570.DC74_7569"/>
<dbReference type="Gene3D" id="3.40.50.10310">
    <property type="entry name" value="Creatininase"/>
    <property type="match status" value="1"/>
</dbReference>
<dbReference type="SUPFAM" id="SSF102215">
    <property type="entry name" value="Creatininase"/>
    <property type="match status" value="1"/>
</dbReference>
<evidence type="ECO:0000256" key="3">
    <source>
        <dbReference type="ARBA" id="ARBA00022801"/>
    </source>
</evidence>
<evidence type="ECO:0000313" key="6">
    <source>
        <dbReference type="EMBL" id="GCB95705.1"/>
    </source>
</evidence>
<evidence type="ECO:0000313" key="7">
    <source>
        <dbReference type="Proteomes" id="UP000288351"/>
    </source>
</evidence>
<dbReference type="PANTHER" id="PTHR35005:SF1">
    <property type="entry name" value="2-AMINO-5-FORMYLAMINO-6-RIBOSYLAMINOPYRIMIDIN-4(3H)-ONE 5'-MONOPHOSPHATE DEFORMYLASE"/>
    <property type="match status" value="1"/>
</dbReference>
<gene>
    <name evidence="6" type="ORF">SALB_08512</name>
</gene>
<dbReference type="GO" id="GO:0009231">
    <property type="term" value="P:riboflavin biosynthetic process"/>
    <property type="evidence" value="ECO:0007669"/>
    <property type="project" value="TreeGrafter"/>
</dbReference>
<dbReference type="eggNOG" id="COG1402">
    <property type="taxonomic scope" value="Bacteria"/>
</dbReference>
<dbReference type="InterPro" id="IPR003785">
    <property type="entry name" value="Creatininase/forma_Hydrolase"/>
</dbReference>
<keyword evidence="4" id="KW-0862">Zinc</keyword>
<proteinExistence type="inferred from homology"/>
<evidence type="ECO:0000256" key="1">
    <source>
        <dbReference type="ARBA" id="ARBA00001947"/>
    </source>
</evidence>
<comment type="cofactor">
    <cofactor evidence="1">
        <name>Zn(2+)</name>
        <dbReference type="ChEBI" id="CHEBI:29105"/>
    </cofactor>
</comment>
<organism evidence="6 7">
    <name type="scientific">Streptomyces noursei</name>
    <name type="common">Streptomyces albulus</name>
    <dbReference type="NCBI Taxonomy" id="1971"/>
    <lineage>
        <taxon>Bacteria</taxon>
        <taxon>Bacillati</taxon>
        <taxon>Actinomycetota</taxon>
        <taxon>Actinomycetes</taxon>
        <taxon>Kitasatosporales</taxon>
        <taxon>Streptomycetaceae</taxon>
        <taxon>Streptomyces</taxon>
    </lineage>
</organism>
<reference evidence="6 7" key="1">
    <citation type="journal article" date="2019" name="Microbiol. Resour. Announc.">
        <title>Draft Genome Sequence of the Most Traditional epsilon-Poly-l-Lysine Producer, Streptomyces albulus NBRC14147.</title>
        <authorList>
            <person name="Yamanaka K."/>
            <person name="Hamano Y."/>
        </authorList>
    </citation>
    <scope>NUCLEOTIDE SEQUENCE [LARGE SCALE GENOMIC DNA]</scope>
    <source>
        <strain evidence="6 7">NBRC 14147</strain>
    </source>
</reference>
<dbReference type="GO" id="GO:0016811">
    <property type="term" value="F:hydrolase activity, acting on carbon-nitrogen (but not peptide) bonds, in linear amides"/>
    <property type="evidence" value="ECO:0007669"/>
    <property type="project" value="TreeGrafter"/>
</dbReference>
<accession>A0A059WJG7</accession>
<keyword evidence="3" id="KW-0378">Hydrolase</keyword>
<comment type="caution">
    <text evidence="6">The sequence shown here is derived from an EMBL/GenBank/DDBJ whole genome shotgun (WGS) entry which is preliminary data.</text>
</comment>
<dbReference type="RefSeq" id="WP_016570378.1">
    <property type="nucleotide sequence ID" value="NZ_BHXC01000007.1"/>
</dbReference>
<name>A0A059WJG7_STRNR</name>
<protein>
    <submittedName>
        <fullName evidence="6">Creatininase</fullName>
    </submittedName>
</protein>
<dbReference type="PANTHER" id="PTHR35005">
    <property type="entry name" value="3-DEHYDRO-SCYLLO-INOSOSE HYDROLASE"/>
    <property type="match status" value="1"/>
</dbReference>
<comment type="similarity">
    <text evidence="5">Belongs to the creatininase superfamily.</text>
</comment>
<dbReference type="Proteomes" id="UP000288351">
    <property type="component" value="Unassembled WGS sequence"/>
</dbReference>
<dbReference type="Pfam" id="PF02633">
    <property type="entry name" value="Creatininase"/>
    <property type="match status" value="1"/>
</dbReference>
<dbReference type="AlphaFoldDB" id="A0A059WJG7"/>
<dbReference type="EMBL" id="BHXC01000007">
    <property type="protein sequence ID" value="GCB95705.1"/>
    <property type="molecule type" value="Genomic_DNA"/>
</dbReference>
<evidence type="ECO:0000256" key="2">
    <source>
        <dbReference type="ARBA" id="ARBA00022723"/>
    </source>
</evidence>
<evidence type="ECO:0000256" key="5">
    <source>
        <dbReference type="ARBA" id="ARBA00024029"/>
    </source>
</evidence>